<reference evidence="3" key="1">
    <citation type="submission" date="2025-08" db="UniProtKB">
        <authorList>
            <consortium name="RefSeq"/>
        </authorList>
    </citation>
    <scope>IDENTIFICATION</scope>
</reference>
<feature type="compositionally biased region" description="Basic and acidic residues" evidence="1">
    <location>
        <begin position="177"/>
        <end position="194"/>
    </location>
</feature>
<dbReference type="GeneID" id="114446455"/>
<evidence type="ECO:0000313" key="3">
    <source>
        <dbReference type="RefSeq" id="XP_028277898.1"/>
    </source>
</evidence>
<gene>
    <name evidence="3" type="primary">LOC114446455</name>
</gene>
<keyword evidence="2" id="KW-1185">Reference proteome</keyword>
<organism evidence="2 3">
    <name type="scientific">Parambassis ranga</name>
    <name type="common">Indian glassy fish</name>
    <dbReference type="NCBI Taxonomy" id="210632"/>
    <lineage>
        <taxon>Eukaryota</taxon>
        <taxon>Metazoa</taxon>
        <taxon>Chordata</taxon>
        <taxon>Craniata</taxon>
        <taxon>Vertebrata</taxon>
        <taxon>Euteleostomi</taxon>
        <taxon>Actinopterygii</taxon>
        <taxon>Neopterygii</taxon>
        <taxon>Teleostei</taxon>
        <taxon>Neoteleostei</taxon>
        <taxon>Acanthomorphata</taxon>
        <taxon>Ovalentaria</taxon>
        <taxon>Ambassidae</taxon>
        <taxon>Parambassis</taxon>
    </lineage>
</organism>
<name>A0A6P7JM72_9TELE</name>
<evidence type="ECO:0000313" key="2">
    <source>
        <dbReference type="Proteomes" id="UP000515145"/>
    </source>
</evidence>
<evidence type="ECO:0000256" key="1">
    <source>
        <dbReference type="SAM" id="MobiDB-lite"/>
    </source>
</evidence>
<dbReference type="RefSeq" id="XP_028277898.1">
    <property type="nucleotide sequence ID" value="XM_028422097.1"/>
</dbReference>
<dbReference type="OrthoDB" id="8959566at2759"/>
<dbReference type="InParanoid" id="A0A6P7JM72"/>
<proteinExistence type="predicted"/>
<dbReference type="AlphaFoldDB" id="A0A6P7JM72"/>
<protein>
    <submittedName>
        <fullName evidence="3">Uncharacterized protein LOC114446455</fullName>
    </submittedName>
</protein>
<feature type="region of interest" description="Disordered" evidence="1">
    <location>
        <begin position="173"/>
        <end position="208"/>
    </location>
</feature>
<sequence length="239" mass="26017">MTSFYGSQAILSSSYSRSQPNRSKQRLDADDYFLQEDGVPGFICYCVAERGRSYSCPHLCFRTTASAATAAETVTHRYGGMEGSRNPETMPAVQAASSAVSLHSDHETDSFLTAARLLRGGWLGEGNKTKQQFVYSNTPVGRPSRSTSGQHLVLNCAETFLSGSRTGLVLVTNSKKTAKDHETGSEKKTSEHKPTPAGTLSTKRQADRRTGVLWTSGCRSTCQQIRRFKAPLLPAIAEI</sequence>
<accession>A0A6P7JM72</accession>
<dbReference type="Proteomes" id="UP000515145">
    <property type="component" value="Chromosome 14"/>
</dbReference>